<evidence type="ECO:0000256" key="1">
    <source>
        <dbReference type="ARBA" id="ARBA00001946"/>
    </source>
</evidence>
<comment type="cofactor">
    <cofactor evidence="1 11">
        <name>Mg(2+)</name>
        <dbReference type="ChEBI" id="CHEBI:18420"/>
    </cofactor>
</comment>
<evidence type="ECO:0000256" key="2">
    <source>
        <dbReference type="ARBA" id="ARBA00002901"/>
    </source>
</evidence>
<gene>
    <name evidence="13" type="ORF">BSR29_01335</name>
</gene>
<dbReference type="PANTHER" id="PTHR10192:SF5">
    <property type="entry name" value="GEPHYRIN"/>
    <property type="match status" value="1"/>
</dbReference>
<dbReference type="AlphaFoldDB" id="A0A1Q5PQ48"/>
<keyword evidence="6 11" id="KW-0808">Transferase</keyword>
<dbReference type="GO" id="GO:0006777">
    <property type="term" value="P:Mo-molybdopterin cofactor biosynthetic process"/>
    <property type="evidence" value="ECO:0007669"/>
    <property type="project" value="UniProtKB-UniRule"/>
</dbReference>
<dbReference type="UniPathway" id="UPA00344"/>
<evidence type="ECO:0000256" key="11">
    <source>
        <dbReference type="RuleBase" id="RU365090"/>
    </source>
</evidence>
<dbReference type="InterPro" id="IPR038987">
    <property type="entry name" value="MoeA-like"/>
</dbReference>
<dbReference type="InterPro" id="IPR005111">
    <property type="entry name" value="MoeA_C_domain_IV"/>
</dbReference>
<evidence type="ECO:0000313" key="13">
    <source>
        <dbReference type="EMBL" id="OKL49629.1"/>
    </source>
</evidence>
<evidence type="ECO:0000256" key="6">
    <source>
        <dbReference type="ARBA" id="ARBA00022679"/>
    </source>
</evidence>
<keyword evidence="9 11" id="KW-0501">Molybdenum cofactor biosynthesis</keyword>
<feature type="domain" description="MoaB/Mog" evidence="12">
    <location>
        <begin position="184"/>
        <end position="325"/>
    </location>
</feature>
<dbReference type="InterPro" id="IPR036425">
    <property type="entry name" value="MoaB/Mog-like_dom_sf"/>
</dbReference>
<dbReference type="SMART" id="SM00852">
    <property type="entry name" value="MoCF_biosynth"/>
    <property type="match status" value="1"/>
</dbReference>
<dbReference type="EC" id="2.10.1.1" evidence="11"/>
<dbReference type="PANTHER" id="PTHR10192">
    <property type="entry name" value="MOLYBDOPTERIN BIOSYNTHESIS PROTEIN"/>
    <property type="match status" value="1"/>
</dbReference>
<dbReference type="SUPFAM" id="SSF53218">
    <property type="entry name" value="Molybdenum cofactor biosynthesis proteins"/>
    <property type="match status" value="1"/>
</dbReference>
<evidence type="ECO:0000256" key="8">
    <source>
        <dbReference type="ARBA" id="ARBA00022842"/>
    </source>
</evidence>
<dbReference type="EMBL" id="MQSV01000001">
    <property type="protein sequence ID" value="OKL49629.1"/>
    <property type="molecule type" value="Genomic_DNA"/>
</dbReference>
<evidence type="ECO:0000256" key="5">
    <source>
        <dbReference type="ARBA" id="ARBA00022505"/>
    </source>
</evidence>
<dbReference type="CDD" id="cd00887">
    <property type="entry name" value="MoeA"/>
    <property type="match status" value="1"/>
</dbReference>
<dbReference type="NCBIfam" id="TIGR00177">
    <property type="entry name" value="molyb_syn"/>
    <property type="match status" value="1"/>
</dbReference>
<accession>A0A1Q5PQ48</accession>
<evidence type="ECO:0000313" key="14">
    <source>
        <dbReference type="Proteomes" id="UP000186785"/>
    </source>
</evidence>
<dbReference type="InterPro" id="IPR005110">
    <property type="entry name" value="MoeA_linker/N"/>
</dbReference>
<protein>
    <recommendedName>
        <fullName evidence="11">Molybdopterin molybdenumtransferase</fullName>
        <ecNumber evidence="11">2.10.1.1</ecNumber>
    </recommendedName>
</protein>
<dbReference type="GO" id="GO:0005829">
    <property type="term" value="C:cytosol"/>
    <property type="evidence" value="ECO:0007669"/>
    <property type="project" value="TreeGrafter"/>
</dbReference>
<reference evidence="13 14" key="1">
    <citation type="submission" date="2016-11" db="EMBL/GenBank/DDBJ databases">
        <title>Actinomyces gypaetusis sp. nov. isolated from the vulture Gypaetus barbatus in Qinghai Tibet Plateau China.</title>
        <authorList>
            <person name="Meng X."/>
        </authorList>
    </citation>
    <scope>NUCLEOTIDE SEQUENCE [LARGE SCALE GENOMIC DNA]</scope>
    <source>
        <strain evidence="13 14">VUL4_2</strain>
    </source>
</reference>
<dbReference type="STRING" id="1921764.BSR28_01145"/>
<keyword evidence="8 11" id="KW-0460">Magnesium</keyword>
<evidence type="ECO:0000256" key="3">
    <source>
        <dbReference type="ARBA" id="ARBA00005046"/>
    </source>
</evidence>
<dbReference type="FunFam" id="3.40.980.10:FF:000004">
    <property type="entry name" value="Molybdopterin molybdenumtransferase"/>
    <property type="match status" value="1"/>
</dbReference>
<dbReference type="Gene3D" id="3.40.980.10">
    <property type="entry name" value="MoaB/Mog-like domain"/>
    <property type="match status" value="1"/>
</dbReference>
<evidence type="ECO:0000256" key="10">
    <source>
        <dbReference type="ARBA" id="ARBA00047317"/>
    </source>
</evidence>
<comment type="caution">
    <text evidence="13">The sequence shown here is derived from an EMBL/GenBank/DDBJ whole genome shotgun (WGS) entry which is preliminary data.</text>
</comment>
<dbReference type="Gene3D" id="2.40.340.10">
    <property type="entry name" value="MoeA, C-terminal, domain IV"/>
    <property type="match status" value="1"/>
</dbReference>
<dbReference type="Pfam" id="PF00994">
    <property type="entry name" value="MoCF_biosynth"/>
    <property type="match status" value="1"/>
</dbReference>
<dbReference type="InterPro" id="IPR036135">
    <property type="entry name" value="MoeA_linker/N_sf"/>
</dbReference>
<keyword evidence="5 11" id="KW-0500">Molybdenum</keyword>
<name>A0A1Q5PQ48_9ACTO</name>
<proteinExistence type="inferred from homology"/>
<comment type="function">
    <text evidence="2 11">Catalyzes the insertion of molybdate into adenylated molybdopterin with the concomitant release of AMP.</text>
</comment>
<evidence type="ECO:0000256" key="9">
    <source>
        <dbReference type="ARBA" id="ARBA00023150"/>
    </source>
</evidence>
<dbReference type="Gene3D" id="2.170.190.11">
    <property type="entry name" value="Molybdopterin biosynthesis moea protein, domain 3"/>
    <property type="match status" value="1"/>
</dbReference>
<dbReference type="Proteomes" id="UP000186785">
    <property type="component" value="Unassembled WGS sequence"/>
</dbReference>
<dbReference type="Gene3D" id="3.90.105.10">
    <property type="entry name" value="Molybdopterin biosynthesis moea protein, domain 2"/>
    <property type="match status" value="1"/>
</dbReference>
<keyword evidence="14" id="KW-1185">Reference proteome</keyword>
<dbReference type="Pfam" id="PF03453">
    <property type="entry name" value="MoeA_N"/>
    <property type="match status" value="1"/>
</dbReference>
<evidence type="ECO:0000259" key="12">
    <source>
        <dbReference type="SMART" id="SM00852"/>
    </source>
</evidence>
<comment type="pathway">
    <text evidence="3 11">Cofactor biosynthesis; molybdopterin biosynthesis.</text>
</comment>
<evidence type="ECO:0000256" key="4">
    <source>
        <dbReference type="ARBA" id="ARBA00010763"/>
    </source>
</evidence>
<comment type="similarity">
    <text evidence="4 11">Belongs to the MoeA family.</text>
</comment>
<organism evidence="13 14">
    <name type="scientific">Boudabousia liubingyangii</name>
    <dbReference type="NCBI Taxonomy" id="1921764"/>
    <lineage>
        <taxon>Bacteria</taxon>
        <taxon>Bacillati</taxon>
        <taxon>Actinomycetota</taxon>
        <taxon>Actinomycetes</taxon>
        <taxon>Actinomycetales</taxon>
        <taxon>Actinomycetaceae</taxon>
        <taxon>Boudabousia</taxon>
    </lineage>
</organism>
<dbReference type="SUPFAM" id="SSF63882">
    <property type="entry name" value="MoeA N-terminal region -like"/>
    <property type="match status" value="1"/>
</dbReference>
<comment type="catalytic activity">
    <reaction evidence="10">
        <text>adenylyl-molybdopterin + molybdate = Mo-molybdopterin + AMP + H(+)</text>
        <dbReference type="Rhea" id="RHEA:35047"/>
        <dbReference type="ChEBI" id="CHEBI:15378"/>
        <dbReference type="ChEBI" id="CHEBI:36264"/>
        <dbReference type="ChEBI" id="CHEBI:62727"/>
        <dbReference type="ChEBI" id="CHEBI:71302"/>
        <dbReference type="ChEBI" id="CHEBI:456215"/>
        <dbReference type="EC" id="2.10.1.1"/>
    </reaction>
</comment>
<dbReference type="SUPFAM" id="SSF63867">
    <property type="entry name" value="MoeA C-terminal domain-like"/>
    <property type="match status" value="1"/>
</dbReference>
<sequence length="420" mass="43933">MMAPLKVEDYLSELLSVTPVLPTQVLPLAEALGRVCARDYQARFPVPPFTNSAMDGFAVRFEDLTSFPLTLQVAGEVAAGASGDLECGPGQAIRIMTGAPLPKGADTVVPVELTDQPAGAAPLPQQVVINEPVKPQANVRRQGENVQVGGPVFPAGQVLSATALSALASVGFGELEVFARPRVAVISTGDELVAAGEPLGPGQIPDSNSVLLRGLLQAAGYEVEVLRTSSDTPDDFAQLLASVADDGFDVAITTGGVSAGAYDVVKAVTAQQGFSFHKVAMQPGKPQGFGQLSGRDRKCLMLALPGNPVSVFVSFHTFVVPILGAMQGIPVERLTSLGARGRSATFPESFKSPAGRRQFVPVRFDNADASVVERTHTLGSGSHLVASLPLAEGLAIIPEEWKQVEAGVSVPVLDLRLPWF</sequence>
<dbReference type="GO" id="GO:0046872">
    <property type="term" value="F:metal ion binding"/>
    <property type="evidence" value="ECO:0007669"/>
    <property type="project" value="UniProtKB-UniRule"/>
</dbReference>
<dbReference type="GO" id="GO:0061599">
    <property type="term" value="F:molybdopterin molybdotransferase activity"/>
    <property type="evidence" value="ECO:0007669"/>
    <property type="project" value="UniProtKB-UniRule"/>
</dbReference>
<dbReference type="FunFam" id="2.170.190.11:FF:000001">
    <property type="entry name" value="Molybdopterin molybdenumtransferase"/>
    <property type="match status" value="1"/>
</dbReference>
<dbReference type="NCBIfam" id="NF045515">
    <property type="entry name" value="Glp_gephyrin"/>
    <property type="match status" value="1"/>
</dbReference>
<dbReference type="InterPro" id="IPR036688">
    <property type="entry name" value="MoeA_C_domain_IV_sf"/>
</dbReference>
<dbReference type="InterPro" id="IPR001453">
    <property type="entry name" value="MoaB/Mog_dom"/>
</dbReference>
<keyword evidence="7 11" id="KW-0479">Metal-binding</keyword>
<dbReference type="Pfam" id="PF03454">
    <property type="entry name" value="MoeA_C"/>
    <property type="match status" value="1"/>
</dbReference>
<evidence type="ECO:0000256" key="7">
    <source>
        <dbReference type="ARBA" id="ARBA00022723"/>
    </source>
</evidence>